<reference evidence="3 4" key="1">
    <citation type="submission" date="2021-02" db="EMBL/GenBank/DDBJ databases">
        <title>De Novo genome assembly of isolated myxobacteria.</title>
        <authorList>
            <person name="Stevens D.C."/>
        </authorList>
    </citation>
    <scope>NUCLEOTIDE SEQUENCE [LARGE SCALE GENOMIC DNA]</scope>
    <source>
        <strain evidence="4">SCPEA02</strain>
    </source>
</reference>
<keyword evidence="4" id="KW-1185">Reference proteome</keyword>
<evidence type="ECO:0000259" key="2">
    <source>
        <dbReference type="Pfam" id="PF03807"/>
    </source>
</evidence>
<evidence type="ECO:0000256" key="1">
    <source>
        <dbReference type="ARBA" id="ARBA00023002"/>
    </source>
</evidence>
<sequence>MKIAILGTGIVGETLGSKLVELGHEVRMGSRTANHEKAVAWTKKAGARASQGTFADAAAFGELVFNCTSGTVSLEALKLAGAENLKGKVLVDVSNPLDFSKGFPPTLSVCNTDSTGEQLQRAFPDVKVVKSLNTVTAGVMVNPAKLSSPTDIFVAGNDAGAKKQVTQLLTEGFGWKRVVDLGDISGARATEGHMFLWLRLYGALGTADFNLQIVRA</sequence>
<dbReference type="Gene3D" id="3.40.50.720">
    <property type="entry name" value="NAD(P)-binding Rossmann-like Domain"/>
    <property type="match status" value="1"/>
</dbReference>
<feature type="domain" description="Pyrroline-5-carboxylate reductase catalytic N-terminal" evidence="2">
    <location>
        <begin position="2"/>
        <end position="96"/>
    </location>
</feature>
<dbReference type="InterPro" id="IPR028939">
    <property type="entry name" value="P5C_Rdtase_cat_N"/>
</dbReference>
<keyword evidence="1" id="KW-0560">Oxidoreductase</keyword>
<protein>
    <submittedName>
        <fullName evidence="3">NAD(P)-binding domain-containing protein</fullName>
    </submittedName>
</protein>
<accession>A0ABX7P6E1</accession>
<dbReference type="RefSeq" id="WP_206727574.1">
    <property type="nucleotide sequence ID" value="NZ_CP071090.1"/>
</dbReference>
<dbReference type="Pfam" id="PF03807">
    <property type="entry name" value="F420_oxidored"/>
    <property type="match status" value="1"/>
</dbReference>
<dbReference type="PANTHER" id="PTHR14239:SF10">
    <property type="entry name" value="REDUCTASE"/>
    <property type="match status" value="1"/>
</dbReference>
<dbReference type="InterPro" id="IPR036291">
    <property type="entry name" value="NAD(P)-bd_dom_sf"/>
</dbReference>
<dbReference type="Proteomes" id="UP000662747">
    <property type="component" value="Chromosome"/>
</dbReference>
<organism evidence="3 4">
    <name type="scientific">Pyxidicoccus parkwayensis</name>
    <dbReference type="NCBI Taxonomy" id="2813578"/>
    <lineage>
        <taxon>Bacteria</taxon>
        <taxon>Pseudomonadati</taxon>
        <taxon>Myxococcota</taxon>
        <taxon>Myxococcia</taxon>
        <taxon>Myxococcales</taxon>
        <taxon>Cystobacterineae</taxon>
        <taxon>Myxococcaceae</taxon>
        <taxon>Pyxidicoccus</taxon>
    </lineage>
</organism>
<dbReference type="InterPro" id="IPR051267">
    <property type="entry name" value="STEAP_metalloreductase"/>
</dbReference>
<dbReference type="PANTHER" id="PTHR14239">
    <property type="entry name" value="DUDULIN-RELATED"/>
    <property type="match status" value="1"/>
</dbReference>
<dbReference type="EMBL" id="CP071090">
    <property type="protein sequence ID" value="QSQ26024.1"/>
    <property type="molecule type" value="Genomic_DNA"/>
</dbReference>
<dbReference type="SUPFAM" id="SSF51735">
    <property type="entry name" value="NAD(P)-binding Rossmann-fold domains"/>
    <property type="match status" value="1"/>
</dbReference>
<evidence type="ECO:0000313" key="3">
    <source>
        <dbReference type="EMBL" id="QSQ26024.1"/>
    </source>
</evidence>
<name>A0ABX7P6E1_9BACT</name>
<gene>
    <name evidence="3" type="ORF">JY651_14330</name>
</gene>
<proteinExistence type="predicted"/>
<evidence type="ECO:0000313" key="4">
    <source>
        <dbReference type="Proteomes" id="UP000662747"/>
    </source>
</evidence>